<evidence type="ECO:0000256" key="2">
    <source>
        <dbReference type="SAM" id="SignalP"/>
    </source>
</evidence>
<keyword evidence="4" id="KW-1185">Reference proteome</keyword>
<accession>A0AAN7GJR5</accession>
<dbReference type="PANTHER" id="PTHR33649">
    <property type="entry name" value="PAR1 PROTEIN"/>
    <property type="match status" value="1"/>
</dbReference>
<dbReference type="InterPro" id="IPR009489">
    <property type="entry name" value="PAR1"/>
</dbReference>
<gene>
    <name evidence="3" type="ORF">SAY87_012260</name>
</gene>
<reference evidence="3 4" key="1">
    <citation type="journal article" date="2023" name="Hortic Res">
        <title>Pangenome of water caltrop reveals structural variations and asymmetric subgenome divergence after allopolyploidization.</title>
        <authorList>
            <person name="Zhang X."/>
            <person name="Chen Y."/>
            <person name="Wang L."/>
            <person name="Yuan Y."/>
            <person name="Fang M."/>
            <person name="Shi L."/>
            <person name="Lu R."/>
            <person name="Comes H.P."/>
            <person name="Ma Y."/>
            <person name="Chen Y."/>
            <person name="Huang G."/>
            <person name="Zhou Y."/>
            <person name="Zheng Z."/>
            <person name="Qiu Y."/>
        </authorList>
    </citation>
    <scope>NUCLEOTIDE SEQUENCE [LARGE SCALE GENOMIC DNA]</scope>
    <source>
        <tissue evidence="3">Roots</tissue>
    </source>
</reference>
<evidence type="ECO:0000256" key="1">
    <source>
        <dbReference type="SAM" id="MobiDB-lite"/>
    </source>
</evidence>
<evidence type="ECO:0000313" key="4">
    <source>
        <dbReference type="Proteomes" id="UP001345219"/>
    </source>
</evidence>
<comment type="caution">
    <text evidence="3">The sequence shown here is derived from an EMBL/GenBank/DDBJ whole genome shotgun (WGS) entry which is preliminary data.</text>
</comment>
<dbReference type="AlphaFoldDB" id="A0AAN7GJR5"/>
<organism evidence="3 4">
    <name type="scientific">Trapa incisa</name>
    <dbReference type="NCBI Taxonomy" id="236973"/>
    <lineage>
        <taxon>Eukaryota</taxon>
        <taxon>Viridiplantae</taxon>
        <taxon>Streptophyta</taxon>
        <taxon>Embryophyta</taxon>
        <taxon>Tracheophyta</taxon>
        <taxon>Spermatophyta</taxon>
        <taxon>Magnoliopsida</taxon>
        <taxon>eudicotyledons</taxon>
        <taxon>Gunneridae</taxon>
        <taxon>Pentapetalae</taxon>
        <taxon>rosids</taxon>
        <taxon>malvids</taxon>
        <taxon>Myrtales</taxon>
        <taxon>Lythraceae</taxon>
        <taxon>Trapa</taxon>
    </lineage>
</organism>
<feature type="region of interest" description="Disordered" evidence="1">
    <location>
        <begin position="164"/>
        <end position="188"/>
    </location>
</feature>
<feature type="signal peptide" evidence="2">
    <location>
        <begin position="1"/>
        <end position="25"/>
    </location>
</feature>
<dbReference type="Pfam" id="PF06521">
    <property type="entry name" value="PAR1"/>
    <property type="match status" value="1"/>
</dbReference>
<dbReference type="Proteomes" id="UP001345219">
    <property type="component" value="Chromosome 10"/>
</dbReference>
<name>A0AAN7GJR5_9MYRT</name>
<dbReference type="EMBL" id="JAXIOK010000021">
    <property type="protein sequence ID" value="KAK4745948.1"/>
    <property type="molecule type" value="Genomic_DNA"/>
</dbReference>
<keyword evidence="2" id="KW-0732">Signal</keyword>
<dbReference type="PANTHER" id="PTHR33649:SF4">
    <property type="entry name" value="PAR1 PROTEIN"/>
    <property type="match status" value="1"/>
</dbReference>
<sequence>MATFSSKLPLAALFFSSLFFHAAIAHELVCENLPMDLCAFAISSSGKRCLLETYQYGEGSAVDYQCRMSEVMVEKLAGHVETDECVMACGVDRNSVGISSDALLEPRFTAKLCSSNCYNGCPNIVDLYFNLAAGEGVFLPDLCEMQRKNPHRAMLELLSSGAAPGPVSSTSESLEAASPAASPAAAPM</sequence>
<proteinExistence type="predicted"/>
<feature type="chain" id="PRO_5042956392" description="PAR1 protein" evidence="2">
    <location>
        <begin position="26"/>
        <end position="188"/>
    </location>
</feature>
<protein>
    <recommendedName>
        <fullName evidence="5">PAR1 protein</fullName>
    </recommendedName>
</protein>
<evidence type="ECO:0008006" key="5">
    <source>
        <dbReference type="Google" id="ProtNLM"/>
    </source>
</evidence>
<evidence type="ECO:0000313" key="3">
    <source>
        <dbReference type="EMBL" id="KAK4745948.1"/>
    </source>
</evidence>
<feature type="compositionally biased region" description="Low complexity" evidence="1">
    <location>
        <begin position="168"/>
        <end position="188"/>
    </location>
</feature>